<dbReference type="EMBL" id="PPUZ01000021">
    <property type="protein sequence ID" value="RZM81665.1"/>
    <property type="molecule type" value="Genomic_DNA"/>
</dbReference>
<reference evidence="1 3" key="1">
    <citation type="journal article" date="2015" name="BMC Genomics">
        <title>Genome mining reveals unlocked bioactive potential of marine Gram-negative bacteria.</title>
        <authorList>
            <person name="Machado H."/>
            <person name="Sonnenschein E.C."/>
            <person name="Melchiorsen J."/>
            <person name="Gram L."/>
        </authorList>
    </citation>
    <scope>NUCLEOTIDE SEQUENCE [LARGE SCALE GENOMIC DNA]</scope>
    <source>
        <strain evidence="1 3">S2471</strain>
    </source>
</reference>
<name>A0A0F4QFI1_9GAMM</name>
<dbReference type="Proteomes" id="UP000292345">
    <property type="component" value="Unassembled WGS sequence"/>
</dbReference>
<evidence type="ECO:0000313" key="1">
    <source>
        <dbReference type="EMBL" id="KJZ06000.1"/>
    </source>
</evidence>
<evidence type="ECO:0000313" key="3">
    <source>
        <dbReference type="Proteomes" id="UP000033452"/>
    </source>
</evidence>
<evidence type="ECO:0000313" key="2">
    <source>
        <dbReference type="EMBL" id="RZM81665.1"/>
    </source>
</evidence>
<dbReference type="Pfam" id="PF10982">
    <property type="entry name" value="DUF2789"/>
    <property type="match status" value="1"/>
</dbReference>
<dbReference type="RefSeq" id="WP_046006853.1">
    <property type="nucleotide sequence ID" value="NZ_JXYA01000057.1"/>
</dbReference>
<comment type="caution">
    <text evidence="1">The sequence shown here is derived from an EMBL/GenBank/DDBJ whole genome shotgun (WGS) entry which is preliminary data.</text>
</comment>
<dbReference type="Proteomes" id="UP000033452">
    <property type="component" value="Unassembled WGS sequence"/>
</dbReference>
<protein>
    <submittedName>
        <fullName evidence="2">DUF2789 domain-containing protein</fullName>
    </submittedName>
</protein>
<dbReference type="InterPro" id="IPR038086">
    <property type="entry name" value="DUF2789_sf"/>
</dbReference>
<accession>A0A0F4QFI1</accession>
<sequence length="75" mass="8580">MDTSAHNLKNLFAQLGLDNSEASMEAFFAQHSLPSDMLLAEAPFWNEGQKHFIEESLREDADWSEVIDELDARLR</sequence>
<dbReference type="PATRIC" id="fig|43658.5.peg.4346"/>
<organism evidence="1 3">
    <name type="scientific">Pseudoalteromonas rubra</name>
    <dbReference type="NCBI Taxonomy" id="43658"/>
    <lineage>
        <taxon>Bacteria</taxon>
        <taxon>Pseudomonadati</taxon>
        <taxon>Pseudomonadota</taxon>
        <taxon>Gammaproteobacteria</taxon>
        <taxon>Alteromonadales</taxon>
        <taxon>Pseudoalteromonadaceae</taxon>
        <taxon>Pseudoalteromonas</taxon>
    </lineage>
</organism>
<dbReference type="OrthoDB" id="5828847at2"/>
<dbReference type="Gene3D" id="1.10.10.1130">
    <property type="entry name" value="Uncharacterised protein PF10982, DUF2789"/>
    <property type="match status" value="1"/>
</dbReference>
<dbReference type="AlphaFoldDB" id="A0A0F4QFI1"/>
<keyword evidence="3" id="KW-1185">Reference proteome</keyword>
<dbReference type="EMBL" id="JXYA01000057">
    <property type="protein sequence ID" value="KJZ06000.1"/>
    <property type="molecule type" value="Genomic_DNA"/>
</dbReference>
<gene>
    <name evidence="2" type="ORF">C3B51_07970</name>
    <name evidence="1" type="ORF">TW77_20605</name>
</gene>
<reference evidence="2 4" key="2">
    <citation type="submission" date="2018-01" db="EMBL/GenBank/DDBJ databases">
        <title>Co-occurrence of chitin degradation, pigmentation and bioactivity in marine Pseudoalteromonas.</title>
        <authorList>
            <person name="Paulsen S."/>
            <person name="Gram L."/>
            <person name="Machado H."/>
        </authorList>
    </citation>
    <scope>NUCLEOTIDE SEQUENCE [LARGE SCALE GENOMIC DNA]</scope>
    <source>
        <strain evidence="2 4">S1946</strain>
    </source>
</reference>
<proteinExistence type="predicted"/>
<evidence type="ECO:0000313" key="4">
    <source>
        <dbReference type="Proteomes" id="UP000292345"/>
    </source>
</evidence>
<dbReference type="InterPro" id="IPR021250">
    <property type="entry name" value="DUF2789"/>
</dbReference>